<dbReference type="RefSeq" id="WP_089948076.1">
    <property type="nucleotide sequence ID" value="NZ_FNOI01000008.1"/>
</dbReference>
<evidence type="ECO:0000313" key="1">
    <source>
        <dbReference type="EMBL" id="SDX49446.1"/>
    </source>
</evidence>
<dbReference type="AlphaFoldDB" id="A0A1H3C5R1"/>
<sequence length="236" mass="28000">MSNTVRLFYFTCDHWAAENVKNRRLKLSFPNDVNDIFEFRPFDFGDVEQARLRRKAWLDAIYKYSKSQGFISFSESWAVPTMWGHYANNHKGVCLGFDLPIRRDDQVAYADKIDYVDYLHPIDGRILTDAAYNEEMVNIARKTKSSHWSYEEEWRYWFSLSDKEKELKLSKPDELIFADFDANLVLREVIFGTKSAHTTESFKTFLREDDNVKFTTARPSFRRFAMVPQRHISLKK</sequence>
<evidence type="ECO:0000313" key="2">
    <source>
        <dbReference type="Proteomes" id="UP000199441"/>
    </source>
</evidence>
<reference evidence="2" key="1">
    <citation type="submission" date="2016-10" db="EMBL/GenBank/DDBJ databases">
        <authorList>
            <person name="Varghese N."/>
            <person name="Submissions S."/>
        </authorList>
    </citation>
    <scope>NUCLEOTIDE SEQUENCE [LARGE SCALE GENOMIC DNA]</scope>
    <source>
        <strain evidence="2">DSM 26922</strain>
    </source>
</reference>
<name>A0A1H3C5R1_9RHOB</name>
<dbReference type="Pfam" id="PF11185">
    <property type="entry name" value="DUF2971"/>
    <property type="match status" value="1"/>
</dbReference>
<dbReference type="OrthoDB" id="4119964at2"/>
<proteinExistence type="predicted"/>
<dbReference type="Proteomes" id="UP000199441">
    <property type="component" value="Unassembled WGS sequence"/>
</dbReference>
<accession>A0A1H3C5R1</accession>
<dbReference type="EMBL" id="FNOI01000008">
    <property type="protein sequence ID" value="SDX49446.1"/>
    <property type="molecule type" value="Genomic_DNA"/>
</dbReference>
<gene>
    <name evidence="1" type="ORF">SAMN04488001_3359</name>
</gene>
<evidence type="ECO:0008006" key="3">
    <source>
        <dbReference type="Google" id="ProtNLM"/>
    </source>
</evidence>
<keyword evidence="2" id="KW-1185">Reference proteome</keyword>
<dbReference type="InterPro" id="IPR021352">
    <property type="entry name" value="DUF2971"/>
</dbReference>
<organism evidence="1 2">
    <name type="scientific">Litoreibacter albidus</name>
    <dbReference type="NCBI Taxonomy" id="670155"/>
    <lineage>
        <taxon>Bacteria</taxon>
        <taxon>Pseudomonadati</taxon>
        <taxon>Pseudomonadota</taxon>
        <taxon>Alphaproteobacteria</taxon>
        <taxon>Rhodobacterales</taxon>
        <taxon>Roseobacteraceae</taxon>
        <taxon>Litoreibacter</taxon>
    </lineage>
</organism>
<protein>
    <recommendedName>
        <fullName evidence="3">DUF2971 domain-containing protein</fullName>
    </recommendedName>
</protein>